<dbReference type="InterPro" id="IPR025209">
    <property type="entry name" value="DUF4209"/>
</dbReference>
<dbReference type="PANTHER" id="PTHR31701:SF2">
    <property type="entry name" value="ENDOPLASMIC RETICULUM MEMBRANE-ASSOCIATED RNA DEGRADATION PROTEIN"/>
    <property type="match status" value="1"/>
</dbReference>
<dbReference type="InterPro" id="IPR039635">
    <property type="entry name" value="ERMARD"/>
</dbReference>
<sequence>LFRPDSFLSPLAKDLFRACRSDEPLTFTDRHCPCVTADGFLVMDNVAFHLEDFVERGDYLSAIRSIAHTMRLCQDNFYVDAFQLNAYSLSWLNMPLHFVRLRNIVSRGNHIDQFVSVLQLISMLDFSLTHLIVDENGRVPKNLSVALDDPCLVSFLNAPTLSILKILFGPVTSLNLHIRFWHGFVSPADFKNEVATCLLYFLFALVLSIDEQLLSTRNKPVVVQSKLSECLKAFSADLLPSDNYSPFLREPEYVNPVFLKPFVDLFMKRRYFDATCLGVLCIASVLRNEFCQVIDWPEGVLSPEDNVFLTLTTILQMRPNKSIPRTIGLDEWKKYEQCIGPINLLLLGGVFSAEEGPLLRRRLAHGELFEMSISDCVTWEGIARRLKFCIFLLMNHLRGGNTALIIRDFDFRPDIFNPLAHYAVASCGLWSAWASFFRVVAEVNPLPLPRSLLLKRGKLWFPELPEWDRILLHSMEDASMFLPMVDISRLWLWKAHYICGRNMSRHDGNHSPFKVAQRLVGLLQHLESCSKFAFNQYSILNTFSSSNQKEVDKAVTFCKIIVPKLLAVFSVLVLCCCHKAGIWSTWFAGSFVANESDTIGLANLPKSNHVLINSFATFGTKLASALENQDNNTIKDILLKFMIPLP</sequence>
<dbReference type="Pfam" id="PF13910">
    <property type="entry name" value="DUF4209"/>
    <property type="match status" value="1"/>
</dbReference>
<organism evidence="2">
    <name type="scientific">Hydatigena taeniaeformis</name>
    <name type="common">Feline tapeworm</name>
    <name type="synonym">Taenia taeniaeformis</name>
    <dbReference type="NCBI Taxonomy" id="6205"/>
    <lineage>
        <taxon>Eukaryota</taxon>
        <taxon>Metazoa</taxon>
        <taxon>Spiralia</taxon>
        <taxon>Lophotrochozoa</taxon>
        <taxon>Platyhelminthes</taxon>
        <taxon>Cestoda</taxon>
        <taxon>Eucestoda</taxon>
        <taxon>Cyclophyllidea</taxon>
        <taxon>Taeniidae</taxon>
        <taxon>Hydatigera</taxon>
    </lineage>
</organism>
<evidence type="ECO:0000259" key="1">
    <source>
        <dbReference type="Pfam" id="PF13910"/>
    </source>
</evidence>
<dbReference type="PANTHER" id="PTHR31701">
    <property type="entry name" value="ENDOPLASMIC RETICULUM MEMBRANE-ASSOCIATED RNA DEGRADATION PROTEIN"/>
    <property type="match status" value="1"/>
</dbReference>
<dbReference type="WBParaSite" id="TTAC_0000189501-mRNA-1">
    <property type="protein sequence ID" value="TTAC_0000189501-mRNA-1"/>
    <property type="gene ID" value="TTAC_0000189501"/>
</dbReference>
<evidence type="ECO:0000313" key="2">
    <source>
        <dbReference type="WBParaSite" id="TTAC_0000189501-mRNA-1"/>
    </source>
</evidence>
<name>A0A0R3WMA7_HYDTA</name>
<proteinExistence type="predicted"/>
<reference evidence="2" key="1">
    <citation type="submission" date="2017-02" db="UniProtKB">
        <authorList>
            <consortium name="WormBaseParasite"/>
        </authorList>
    </citation>
    <scope>IDENTIFICATION</scope>
</reference>
<accession>A0A0R3WMA7</accession>
<feature type="domain" description="DUF4209" evidence="1">
    <location>
        <begin position="139"/>
        <end position="204"/>
    </location>
</feature>
<dbReference type="AlphaFoldDB" id="A0A0R3WMA7"/>
<protein>
    <submittedName>
        <fullName evidence="2">DUF4209 domain-containing protein</fullName>
    </submittedName>
</protein>
<dbReference type="STRING" id="6205.A0A0R3WMA7"/>